<evidence type="ECO:0000259" key="2">
    <source>
        <dbReference type="Pfam" id="PF18739"/>
    </source>
</evidence>
<evidence type="ECO:0008006" key="6">
    <source>
        <dbReference type="Google" id="ProtNLM"/>
    </source>
</evidence>
<feature type="domain" description="ApeA N-terminal" evidence="3">
    <location>
        <begin position="12"/>
        <end position="302"/>
    </location>
</feature>
<dbReference type="Pfam" id="PF18862">
    <property type="entry name" value="ApeA_NTD1"/>
    <property type="match status" value="1"/>
</dbReference>
<proteinExistence type="predicted"/>
<evidence type="ECO:0000259" key="3">
    <source>
        <dbReference type="Pfam" id="PF18862"/>
    </source>
</evidence>
<dbReference type="InterPro" id="IPR041229">
    <property type="entry name" value="HEPN_Apea"/>
</dbReference>
<dbReference type="AlphaFoldDB" id="A0AAD3X3C2"/>
<accession>A0AAD3X3C2</accession>
<dbReference type="Pfam" id="PF18739">
    <property type="entry name" value="HEPN_Apea"/>
    <property type="match status" value="1"/>
</dbReference>
<sequence>MTEAQLSESRDWTGHWWLPDEPDKKVPGILSFAPGTGLRLRLIGGWDYQVTRPGPNGSTIITDQTKVWPMVHGYGDNAPVTLLNVSLVTARGGFFGEPDTLEVRANTALVGALMEAPDEAAFVAGVGDIEDLTVWSRRSGVDSRVQFNAQGGETMGEIELRRLAPLTATAGPLRVKLSHYAWYPFSEDSRAQRVTRVRESQVIRFERDDPQPLKYWVDLLSSTADLMSLSTLRACGIVSMRVYVPPTPDQWPGDHPMRDQQHEVAIYMERVVKPRPDDDALPFRNYVLTLDDLPFEELMPRWLEVRDKFAAARSMILGLRYVRNGYVETRLVTAVAAAESMHRALEPSPPIPPAEFKEMRRTLLGAVAPEQKAWLADRLTEHSNVPTLKQRLLDLVSRLGDAGLRLVHDPGIWAKSAKDGRNLLAHTGTASNDLEHLHAVTEVTAAVVILNLLHELGVPQAVLSKAVDEHPVLSHAAHLARRVLCDDDSIVIQIATRSVVAADPSSSDETTRGADSAAPDADDGSSRKRPRE</sequence>
<dbReference type="Proteomes" id="UP000436027">
    <property type="component" value="Unassembled WGS sequence"/>
</dbReference>
<reference evidence="4 5" key="1">
    <citation type="submission" date="2019-09" db="EMBL/GenBank/DDBJ databases">
        <title>Whole genome sequencing of Microbacterium maritypicum.</title>
        <authorList>
            <person name="Lenchi N."/>
        </authorList>
    </citation>
    <scope>NUCLEOTIDE SEQUENCE [LARGE SCALE GENOMIC DNA]</scope>
    <source>
        <strain evidence="4 5">DSM 12512</strain>
    </source>
</reference>
<feature type="region of interest" description="Disordered" evidence="1">
    <location>
        <begin position="500"/>
        <end position="532"/>
    </location>
</feature>
<evidence type="ECO:0000256" key="1">
    <source>
        <dbReference type="SAM" id="MobiDB-lite"/>
    </source>
</evidence>
<name>A0AAD3X3C2_MICMQ</name>
<evidence type="ECO:0000313" key="5">
    <source>
        <dbReference type="Proteomes" id="UP000436027"/>
    </source>
</evidence>
<feature type="domain" description="Apea-like HEPN" evidence="2">
    <location>
        <begin position="333"/>
        <end position="460"/>
    </location>
</feature>
<evidence type="ECO:0000313" key="4">
    <source>
        <dbReference type="EMBL" id="KAB1886571.1"/>
    </source>
</evidence>
<comment type="caution">
    <text evidence="4">The sequence shown here is derived from an EMBL/GenBank/DDBJ whole genome shotgun (WGS) entry which is preliminary data.</text>
</comment>
<dbReference type="RefSeq" id="WP_151485957.1">
    <property type="nucleotide sequence ID" value="NZ_BAAAIN010000002.1"/>
</dbReference>
<gene>
    <name evidence="4" type="ORF">F6W70_03755</name>
</gene>
<organism evidence="4 5">
    <name type="scientific">Microbacterium maritypicum</name>
    <name type="common">Microbacterium liquefaciens</name>
    <dbReference type="NCBI Taxonomy" id="33918"/>
    <lineage>
        <taxon>Bacteria</taxon>
        <taxon>Bacillati</taxon>
        <taxon>Actinomycetota</taxon>
        <taxon>Actinomycetes</taxon>
        <taxon>Micrococcales</taxon>
        <taxon>Microbacteriaceae</taxon>
        <taxon>Microbacterium</taxon>
    </lineage>
</organism>
<protein>
    <recommendedName>
        <fullName evidence="6">ApeA N-terminal domain-containing protein</fullName>
    </recommendedName>
</protein>
<dbReference type="EMBL" id="WAAQ01000001">
    <property type="protein sequence ID" value="KAB1886571.1"/>
    <property type="molecule type" value="Genomic_DNA"/>
</dbReference>
<dbReference type="InterPro" id="IPR041223">
    <property type="entry name" value="ApeA_NTD"/>
</dbReference>